<dbReference type="EMBL" id="CP003940">
    <property type="protein sequence ID" value="AFZ48517.1"/>
    <property type="molecule type" value="Genomic_DNA"/>
</dbReference>
<dbReference type="eggNOG" id="ENOG502ZBTP">
    <property type="taxonomic scope" value="Bacteria"/>
</dbReference>
<dbReference type="BioCyc" id="CSTA292563:G1353-2577-MONOMER"/>
<reference evidence="3" key="1">
    <citation type="journal article" date="2013" name="Proc. Natl. Acad. Sci. U.S.A.">
        <title>Improving the coverage of the cyanobacterial phylum using diversity-driven genome sequencing.</title>
        <authorList>
            <person name="Shih P.M."/>
            <person name="Wu D."/>
            <person name="Latifi A."/>
            <person name="Axen S.D."/>
            <person name="Fewer D.P."/>
            <person name="Talla E."/>
            <person name="Calteau A."/>
            <person name="Cai F."/>
            <person name="Tandeau de Marsac N."/>
            <person name="Rippka R."/>
            <person name="Herdman M."/>
            <person name="Sivonen K."/>
            <person name="Coursin T."/>
            <person name="Laurent T."/>
            <person name="Goodwin L."/>
            <person name="Nolan M."/>
            <person name="Davenport K.W."/>
            <person name="Han C.S."/>
            <person name="Rubin E.M."/>
            <person name="Eisen J.A."/>
            <person name="Woyke T."/>
            <person name="Gugger M."/>
            <person name="Kerfeld C.A."/>
        </authorList>
    </citation>
    <scope>NUCLEOTIDE SEQUENCE [LARGE SCALE GENOMIC DNA]</scope>
    <source>
        <strain evidence="3">ATCC 29140 / PCC 7202</strain>
    </source>
</reference>
<name>K9YPX6_CYASC</name>
<organism evidence="2 3">
    <name type="scientific">Cyanobacterium stanieri (strain ATCC 29140 / PCC 7202)</name>
    <dbReference type="NCBI Taxonomy" id="292563"/>
    <lineage>
        <taxon>Bacteria</taxon>
        <taxon>Bacillati</taxon>
        <taxon>Cyanobacteriota</taxon>
        <taxon>Cyanophyceae</taxon>
        <taxon>Oscillatoriophycideae</taxon>
        <taxon>Chroococcales</taxon>
        <taxon>Geminocystaceae</taxon>
        <taxon>Cyanobacterium</taxon>
    </lineage>
</organism>
<keyword evidence="1" id="KW-0812">Transmembrane</keyword>
<feature type="transmembrane region" description="Helical" evidence="1">
    <location>
        <begin position="60"/>
        <end position="81"/>
    </location>
</feature>
<proteinExistence type="predicted"/>
<dbReference type="HOGENOM" id="CLU_101804_0_0_3"/>
<sequence>MLIPLRKEALNDMIPAIATGTQYKYYWANLSTLLKNLFISLIGVLIFWLLGVLFGKGAEGISLILTVSAGLYWLWSPVYWASVRNGKYRKYNYVGFWRGRVLDVYITEELVNESSALDKLGKVIIVENLQKKINVEIGDKSGFRATITSPLQRIHKVINRGQAVEGLLLSNDPDFLRISKVTDIYIPRHKLWVGEYPYIRRDIFLDVRKELAKIYG</sequence>
<evidence type="ECO:0000313" key="2">
    <source>
        <dbReference type="EMBL" id="AFZ48517.1"/>
    </source>
</evidence>
<dbReference type="PATRIC" id="fig|292563.3.peg.2692"/>
<evidence type="ECO:0008006" key="4">
    <source>
        <dbReference type="Google" id="ProtNLM"/>
    </source>
</evidence>
<keyword evidence="1" id="KW-1133">Transmembrane helix</keyword>
<protein>
    <recommendedName>
        <fullName evidence="4">Phosphate ABC transporter permease</fullName>
    </recommendedName>
</protein>
<keyword evidence="3" id="KW-1185">Reference proteome</keyword>
<dbReference type="STRING" id="292563.Cyast_2574"/>
<dbReference type="Proteomes" id="UP000010483">
    <property type="component" value="Chromosome"/>
</dbReference>
<gene>
    <name evidence="2" type="ordered locus">Cyast_2574</name>
</gene>
<keyword evidence="1" id="KW-0472">Membrane</keyword>
<evidence type="ECO:0000313" key="3">
    <source>
        <dbReference type="Proteomes" id="UP000010483"/>
    </source>
</evidence>
<accession>K9YPX6</accession>
<evidence type="ECO:0000256" key="1">
    <source>
        <dbReference type="SAM" id="Phobius"/>
    </source>
</evidence>
<dbReference type="AlphaFoldDB" id="K9YPX6"/>
<feature type="transmembrane region" description="Helical" evidence="1">
    <location>
        <begin position="33"/>
        <end position="54"/>
    </location>
</feature>
<dbReference type="KEGG" id="csn:Cyast_2574"/>